<dbReference type="eggNOG" id="ENOG502Z8CW">
    <property type="taxonomic scope" value="Bacteria"/>
</dbReference>
<dbReference type="STRING" id="1235802.C823_02343"/>
<gene>
    <name evidence="2" type="ORF">C823_02343</name>
</gene>
<sequence>MKNYTDQNGNITKKNVGKIRFLCFIGAVILLLSGCGLYMRIMPDRTYSAEERRMLEKRPKLTKKTIMNGKFQLKYETFLSEQFPGRTRLVTLRTQLSRMLGERESNGVYFGRDDYLLERYRMQDFDWKQVRKNIRCTASFLKANPNAKVMFVPVKSSVLSEKLPLFAPNNEEEERFFKMAAEKIPDKQQILVDDVLKTHDAEYIYYRTDHHWTTLGAYYAYEAWAKSMGLTPIPKEQFQITPVTDDFLGTTYAKVRTGGRADTISLYERMDGPAYEMDYNMGEFQSDSFYDLSKSEGDDPYSVFFGGNQALVDIRTKKSAESTKNERTLLIVKDSFGNCFAPFAAEHYARTIVVDLRHVNIPVSKLLRVYPADDILILYNSVQFMEDRDIHKLK</sequence>
<accession>N2ARS4</accession>
<keyword evidence="1" id="KW-0812">Transmembrane</keyword>
<dbReference type="EMBL" id="AQFT01000072">
    <property type="protein sequence ID" value="EMZ27219.1"/>
    <property type="molecule type" value="Genomic_DNA"/>
</dbReference>
<dbReference type="Proteomes" id="UP000012589">
    <property type="component" value="Unassembled WGS sequence"/>
</dbReference>
<feature type="transmembrane region" description="Helical" evidence="1">
    <location>
        <begin position="21"/>
        <end position="39"/>
    </location>
</feature>
<name>N2ARS4_9FIRM</name>
<dbReference type="InterPro" id="IPR025945">
    <property type="entry name" value="DHHW"/>
</dbReference>
<proteinExistence type="predicted"/>
<dbReference type="OrthoDB" id="175771at2"/>
<dbReference type="Pfam" id="PF14286">
    <property type="entry name" value="DHHW"/>
    <property type="match status" value="1"/>
</dbReference>
<dbReference type="HOGENOM" id="CLU_031022_0_0_9"/>
<evidence type="ECO:0000313" key="2">
    <source>
        <dbReference type="EMBL" id="EMZ27219.1"/>
    </source>
</evidence>
<organism evidence="2 3">
    <name type="scientific">Eubacterium plexicaudatum ASF492</name>
    <dbReference type="NCBI Taxonomy" id="1235802"/>
    <lineage>
        <taxon>Bacteria</taxon>
        <taxon>Bacillati</taxon>
        <taxon>Bacillota</taxon>
        <taxon>Clostridia</taxon>
        <taxon>Eubacteriales</taxon>
        <taxon>Eubacteriaceae</taxon>
        <taxon>Eubacterium</taxon>
    </lineage>
</organism>
<reference evidence="2 3" key="1">
    <citation type="journal article" date="2014" name="Genome Announc.">
        <title>Draft genome sequences of the altered schaedler flora, a defined bacterial community from gnotobiotic mice.</title>
        <authorList>
            <person name="Wannemuehler M.J."/>
            <person name="Overstreet A.M."/>
            <person name="Ward D.V."/>
            <person name="Phillips G.J."/>
        </authorList>
    </citation>
    <scope>NUCLEOTIDE SEQUENCE [LARGE SCALE GENOMIC DNA]</scope>
    <source>
        <strain evidence="2 3">ASF492</strain>
    </source>
</reference>
<comment type="caution">
    <text evidence="2">The sequence shown here is derived from an EMBL/GenBank/DDBJ whole genome shotgun (WGS) entry which is preliminary data.</text>
</comment>
<keyword evidence="1" id="KW-0472">Membrane</keyword>
<dbReference type="PROSITE" id="PS51257">
    <property type="entry name" value="PROKAR_LIPOPROTEIN"/>
    <property type="match status" value="1"/>
</dbReference>
<evidence type="ECO:0008006" key="4">
    <source>
        <dbReference type="Google" id="ProtNLM"/>
    </source>
</evidence>
<keyword evidence="3" id="KW-1185">Reference proteome</keyword>
<protein>
    <recommendedName>
        <fullName evidence="4">AlgX/AlgJ SGNH hydrolase-like domain-containing protein</fullName>
    </recommendedName>
</protein>
<evidence type="ECO:0000313" key="3">
    <source>
        <dbReference type="Proteomes" id="UP000012589"/>
    </source>
</evidence>
<dbReference type="AlphaFoldDB" id="N2ARS4"/>
<evidence type="ECO:0000256" key="1">
    <source>
        <dbReference type="SAM" id="Phobius"/>
    </source>
</evidence>
<keyword evidence="1" id="KW-1133">Transmembrane helix</keyword>
<dbReference type="PATRIC" id="fig|1235802.3.peg.2481"/>